<evidence type="ECO:0000313" key="3">
    <source>
        <dbReference type="Proteomes" id="UP000321393"/>
    </source>
</evidence>
<proteinExistence type="predicted"/>
<reference evidence="2 3" key="1">
    <citation type="submission" date="2019-08" db="EMBL/GenBank/DDBJ databases">
        <title>Draft genome sequences of two oriental melons (Cucumis melo L. var makuwa).</title>
        <authorList>
            <person name="Kwon S.-Y."/>
        </authorList>
    </citation>
    <scope>NUCLEOTIDE SEQUENCE [LARGE SCALE GENOMIC DNA]</scope>
    <source>
        <strain evidence="3">cv. SW 3</strain>
        <tissue evidence="2">Leaf</tissue>
    </source>
</reference>
<organism evidence="2 3">
    <name type="scientific">Cucumis melo var. makuwa</name>
    <name type="common">Oriental melon</name>
    <dbReference type="NCBI Taxonomy" id="1194695"/>
    <lineage>
        <taxon>Eukaryota</taxon>
        <taxon>Viridiplantae</taxon>
        <taxon>Streptophyta</taxon>
        <taxon>Embryophyta</taxon>
        <taxon>Tracheophyta</taxon>
        <taxon>Spermatophyta</taxon>
        <taxon>Magnoliopsida</taxon>
        <taxon>eudicotyledons</taxon>
        <taxon>Gunneridae</taxon>
        <taxon>Pentapetalae</taxon>
        <taxon>rosids</taxon>
        <taxon>fabids</taxon>
        <taxon>Cucurbitales</taxon>
        <taxon>Cucurbitaceae</taxon>
        <taxon>Benincaseae</taxon>
        <taxon>Cucumis</taxon>
    </lineage>
</organism>
<protein>
    <recommendedName>
        <fullName evidence="4">Ty3-gypsy retrotransposon protein</fullName>
    </recommendedName>
</protein>
<name>A0A5A7SIA5_CUCMM</name>
<accession>A0A5A7SIA5</accession>
<dbReference type="AlphaFoldDB" id="A0A5A7SIA5"/>
<feature type="region of interest" description="Disordered" evidence="1">
    <location>
        <begin position="1"/>
        <end position="24"/>
    </location>
</feature>
<dbReference type="EMBL" id="SSTE01023063">
    <property type="protein sequence ID" value="KAA0025900.1"/>
    <property type="molecule type" value="Genomic_DNA"/>
</dbReference>
<feature type="compositionally biased region" description="Low complexity" evidence="1">
    <location>
        <begin position="11"/>
        <end position="23"/>
    </location>
</feature>
<evidence type="ECO:0000256" key="1">
    <source>
        <dbReference type="SAM" id="MobiDB-lite"/>
    </source>
</evidence>
<sequence length="255" mass="27156">MQTLTARDDTPPSASSSSSSSPALHEAVAARLAILSLRHASPSPSPSSAVSQFQRSFVAAAPFPISLSGSRNMTPTCVLRPIVSTDAQPSSAASFAKQPMANLQQLWISGLASRTVDSLSVDSIEGHNQVSGKGFPTTGPRIEAGNVVIHRGLYVSNVTASCSLCAIMSNELFTDRHRCSDVLCIVVMLMGYVVNWNCMSMDLKVLRLIRASFEITKLIGVSFGVTRLIRASFGIARLMCKGTARGRPTRGKKDA</sequence>
<gene>
    <name evidence="2" type="ORF">E6C27_scaffold34G001880</name>
</gene>
<feature type="compositionally biased region" description="Basic and acidic residues" evidence="1">
    <location>
        <begin position="1"/>
        <end position="10"/>
    </location>
</feature>
<comment type="caution">
    <text evidence="2">The sequence shown here is derived from an EMBL/GenBank/DDBJ whole genome shotgun (WGS) entry which is preliminary data.</text>
</comment>
<evidence type="ECO:0008006" key="4">
    <source>
        <dbReference type="Google" id="ProtNLM"/>
    </source>
</evidence>
<dbReference type="Proteomes" id="UP000321393">
    <property type="component" value="Unassembled WGS sequence"/>
</dbReference>
<evidence type="ECO:0000313" key="2">
    <source>
        <dbReference type="EMBL" id="KAA0025900.1"/>
    </source>
</evidence>